<gene>
    <name evidence="3" type="ORF">IAD25_02705</name>
</gene>
<feature type="compositionally biased region" description="Acidic residues" evidence="1">
    <location>
        <begin position="125"/>
        <end position="135"/>
    </location>
</feature>
<evidence type="ECO:0000313" key="4">
    <source>
        <dbReference type="Proteomes" id="UP000824130"/>
    </source>
</evidence>
<dbReference type="AlphaFoldDB" id="A0A9D1SUF9"/>
<evidence type="ECO:0000256" key="1">
    <source>
        <dbReference type="SAM" id="MobiDB-lite"/>
    </source>
</evidence>
<comment type="caution">
    <text evidence="3">The sequence shown here is derived from an EMBL/GenBank/DDBJ whole genome shotgun (WGS) entry which is preliminary data.</text>
</comment>
<keyword evidence="2" id="KW-0812">Transmembrane</keyword>
<name>A0A9D1SUF9_9FIRM</name>
<evidence type="ECO:0000313" key="3">
    <source>
        <dbReference type="EMBL" id="HIU95604.1"/>
    </source>
</evidence>
<protein>
    <submittedName>
        <fullName evidence="3">Uncharacterized protein</fullName>
    </submittedName>
</protein>
<keyword evidence="2" id="KW-0472">Membrane</keyword>
<sequence length="141" mass="15320">MNYETRKNDGRVTPLVKALYIISAVLMAICVYMIIVNIMYINSYAASYGMSVSDMLFDAIQYVITGSISYFVYGMLTFCAGKIIRLLQNGAVPAAGAVAGADDGGENTGSSDETAGIIEVSRETEEQDNENDETEEKTKEI</sequence>
<accession>A0A9D1SUF9</accession>
<dbReference type="Proteomes" id="UP000824130">
    <property type="component" value="Unassembled WGS sequence"/>
</dbReference>
<proteinExistence type="predicted"/>
<feature type="region of interest" description="Disordered" evidence="1">
    <location>
        <begin position="101"/>
        <end position="141"/>
    </location>
</feature>
<reference evidence="3" key="1">
    <citation type="submission" date="2020-10" db="EMBL/GenBank/DDBJ databases">
        <authorList>
            <person name="Gilroy R."/>
        </authorList>
    </citation>
    <scope>NUCLEOTIDE SEQUENCE</scope>
    <source>
        <strain evidence="3">ChiSjej4B22-8349</strain>
    </source>
</reference>
<organism evidence="3 4">
    <name type="scientific">Candidatus Allocopromorpha excrementipullorum</name>
    <dbReference type="NCBI Taxonomy" id="2840743"/>
    <lineage>
        <taxon>Bacteria</taxon>
        <taxon>Bacillati</taxon>
        <taxon>Bacillota</taxon>
        <taxon>Clostridia</taxon>
        <taxon>Eubacteriales</taxon>
        <taxon>Eubacteriaceae</taxon>
        <taxon>Eubacteriaceae incertae sedis</taxon>
        <taxon>Candidatus Allocopromorpha</taxon>
    </lineage>
</organism>
<reference evidence="3" key="2">
    <citation type="journal article" date="2021" name="PeerJ">
        <title>Extensive microbial diversity within the chicken gut microbiome revealed by metagenomics and culture.</title>
        <authorList>
            <person name="Gilroy R."/>
            <person name="Ravi A."/>
            <person name="Getino M."/>
            <person name="Pursley I."/>
            <person name="Horton D.L."/>
            <person name="Alikhan N.F."/>
            <person name="Baker D."/>
            <person name="Gharbi K."/>
            <person name="Hall N."/>
            <person name="Watson M."/>
            <person name="Adriaenssens E.M."/>
            <person name="Foster-Nyarko E."/>
            <person name="Jarju S."/>
            <person name="Secka A."/>
            <person name="Antonio M."/>
            <person name="Oren A."/>
            <person name="Chaudhuri R.R."/>
            <person name="La Ragione R."/>
            <person name="Hildebrand F."/>
            <person name="Pallen M.J."/>
        </authorList>
    </citation>
    <scope>NUCLEOTIDE SEQUENCE</scope>
    <source>
        <strain evidence="3">ChiSjej4B22-8349</strain>
    </source>
</reference>
<evidence type="ECO:0000256" key="2">
    <source>
        <dbReference type="SAM" id="Phobius"/>
    </source>
</evidence>
<dbReference type="EMBL" id="DVOB01000059">
    <property type="protein sequence ID" value="HIU95604.1"/>
    <property type="molecule type" value="Genomic_DNA"/>
</dbReference>
<feature type="transmembrane region" description="Helical" evidence="2">
    <location>
        <begin position="20"/>
        <end position="40"/>
    </location>
</feature>
<keyword evidence="2" id="KW-1133">Transmembrane helix</keyword>
<feature type="transmembrane region" description="Helical" evidence="2">
    <location>
        <begin position="60"/>
        <end position="80"/>
    </location>
</feature>